<feature type="transmembrane region" description="Helical" evidence="7">
    <location>
        <begin position="359"/>
        <end position="381"/>
    </location>
</feature>
<dbReference type="Pfam" id="PF03062">
    <property type="entry name" value="MBOAT"/>
    <property type="match status" value="1"/>
</dbReference>
<keyword evidence="4 7" id="KW-1133">Transmembrane helix</keyword>
<dbReference type="Proteomes" id="UP001177023">
    <property type="component" value="Unassembled WGS sequence"/>
</dbReference>
<sequence length="476" mass="54955">MPGVHTFYDGSTVFEPLSRAVGVETDKINLVMCLFAAVPISYIYNSQMQLGKVSQQLRVVFPSVIGLSFCFLCFGWAIKHVVANILINYAIMRLAPSQYVHKLVFLFATAYLTFIHFYRWRILKEYYIDVTGPMMIMVQKVMMLAFSLHDGNCKKEEDLLPHQKREALKEVPPLLMYISYCFHFQAVLTGPMCLYVDYKAFVEGTHISADKHGKIPSSIGIGMKKLFLAAVLLAAITLFSAELYPERLMEDRDLAKPLYQWLAIWWICIFMSRVQYYFAWTMADAICNLSGFGFSGYGENGKATWNMMSSVDIQKVEMAQSLKDTLDNWNIPTVAWLRRSAFDRAPRKYRTLATYALSAWWHGLFPGYYVAFGTTALFTFASRTFRRCLRYRFLQSPSKKMIYDLITFLATKVALAYATYSFVTMHFYPSFFIYSRVYFIPHIIAVLLIFLTPLAFRPEKKKVEPAVTKPDEKKEL</sequence>
<feature type="transmembrane region" description="Helical" evidence="7">
    <location>
        <begin position="98"/>
        <end position="118"/>
    </location>
</feature>
<feature type="transmembrane region" description="Helical" evidence="7">
    <location>
        <begin position="402"/>
        <end position="423"/>
    </location>
</feature>
<proteinExistence type="predicted"/>
<feature type="transmembrane region" description="Helical" evidence="7">
    <location>
        <begin position="57"/>
        <end position="78"/>
    </location>
</feature>
<evidence type="ECO:0000256" key="3">
    <source>
        <dbReference type="ARBA" id="ARBA00022692"/>
    </source>
</evidence>
<evidence type="ECO:0000256" key="4">
    <source>
        <dbReference type="ARBA" id="ARBA00022989"/>
    </source>
</evidence>
<dbReference type="PANTHER" id="PTHR13906:SF4">
    <property type="entry name" value="LYSOPHOSPHOLIPID ACYLTRANSFERASE 6"/>
    <property type="match status" value="1"/>
</dbReference>
<accession>A0AA36D3I2</accession>
<feature type="transmembrane region" description="Helical" evidence="7">
    <location>
        <begin position="226"/>
        <end position="245"/>
    </location>
</feature>
<evidence type="ECO:0000256" key="5">
    <source>
        <dbReference type="ARBA" id="ARBA00023136"/>
    </source>
</evidence>
<evidence type="ECO:0000313" key="9">
    <source>
        <dbReference type="Proteomes" id="UP001177023"/>
    </source>
</evidence>
<feature type="non-terminal residue" evidence="8">
    <location>
        <position position="1"/>
    </location>
</feature>
<keyword evidence="2" id="KW-0808">Transferase</keyword>
<evidence type="ECO:0000256" key="7">
    <source>
        <dbReference type="SAM" id="Phobius"/>
    </source>
</evidence>
<dbReference type="GO" id="GO:0030258">
    <property type="term" value="P:lipid modification"/>
    <property type="evidence" value="ECO:0007669"/>
    <property type="project" value="TreeGrafter"/>
</dbReference>
<evidence type="ECO:0000256" key="6">
    <source>
        <dbReference type="ARBA" id="ARBA00023315"/>
    </source>
</evidence>
<evidence type="ECO:0000256" key="2">
    <source>
        <dbReference type="ARBA" id="ARBA00022679"/>
    </source>
</evidence>
<dbReference type="InterPro" id="IPR004299">
    <property type="entry name" value="MBOAT_fam"/>
</dbReference>
<keyword evidence="6" id="KW-0012">Acyltransferase</keyword>
<reference evidence="8" key="1">
    <citation type="submission" date="2023-06" db="EMBL/GenBank/DDBJ databases">
        <authorList>
            <person name="Delattre M."/>
        </authorList>
    </citation>
    <scope>NUCLEOTIDE SEQUENCE</scope>
    <source>
        <strain evidence="8">AF72</strain>
    </source>
</reference>
<keyword evidence="9" id="KW-1185">Reference proteome</keyword>
<evidence type="ECO:0000256" key="1">
    <source>
        <dbReference type="ARBA" id="ARBA00004141"/>
    </source>
</evidence>
<keyword evidence="3 7" id="KW-0812">Transmembrane</keyword>
<organism evidence="8 9">
    <name type="scientific">Mesorhabditis spiculigera</name>
    <dbReference type="NCBI Taxonomy" id="96644"/>
    <lineage>
        <taxon>Eukaryota</taxon>
        <taxon>Metazoa</taxon>
        <taxon>Ecdysozoa</taxon>
        <taxon>Nematoda</taxon>
        <taxon>Chromadorea</taxon>
        <taxon>Rhabditida</taxon>
        <taxon>Rhabditina</taxon>
        <taxon>Rhabditomorpha</taxon>
        <taxon>Rhabditoidea</taxon>
        <taxon>Rhabditidae</taxon>
        <taxon>Mesorhabditinae</taxon>
        <taxon>Mesorhabditis</taxon>
    </lineage>
</organism>
<dbReference type="AlphaFoldDB" id="A0AA36D3I2"/>
<dbReference type="GO" id="GO:0016746">
    <property type="term" value="F:acyltransferase activity"/>
    <property type="evidence" value="ECO:0007669"/>
    <property type="project" value="UniProtKB-KW"/>
</dbReference>
<feature type="transmembrane region" description="Helical" evidence="7">
    <location>
        <begin position="257"/>
        <end position="278"/>
    </location>
</feature>
<dbReference type="InterPro" id="IPR049941">
    <property type="entry name" value="LPLAT_7/PORCN-like"/>
</dbReference>
<dbReference type="PANTHER" id="PTHR13906">
    <property type="entry name" value="PORCUPINE"/>
    <property type="match status" value="1"/>
</dbReference>
<keyword evidence="5 7" id="KW-0472">Membrane</keyword>
<gene>
    <name evidence="8" type="ORF">MSPICULIGERA_LOCUS17207</name>
</gene>
<comment type="subcellular location">
    <subcellularLocation>
        <location evidence="1">Membrane</location>
        <topology evidence="1">Multi-pass membrane protein</topology>
    </subcellularLocation>
</comment>
<dbReference type="GO" id="GO:0016020">
    <property type="term" value="C:membrane"/>
    <property type="evidence" value="ECO:0007669"/>
    <property type="project" value="UniProtKB-SubCell"/>
</dbReference>
<dbReference type="EMBL" id="CATQJA010002655">
    <property type="protein sequence ID" value="CAJ0578969.1"/>
    <property type="molecule type" value="Genomic_DNA"/>
</dbReference>
<name>A0AA36D3I2_9BILA</name>
<feature type="transmembrane region" description="Helical" evidence="7">
    <location>
        <begin position="28"/>
        <end position="45"/>
    </location>
</feature>
<evidence type="ECO:0000313" key="8">
    <source>
        <dbReference type="EMBL" id="CAJ0578969.1"/>
    </source>
</evidence>
<feature type="transmembrane region" description="Helical" evidence="7">
    <location>
        <begin position="174"/>
        <end position="198"/>
    </location>
</feature>
<comment type="caution">
    <text evidence="8">The sequence shown here is derived from an EMBL/GenBank/DDBJ whole genome shotgun (WGS) entry which is preliminary data.</text>
</comment>
<feature type="transmembrane region" description="Helical" evidence="7">
    <location>
        <begin position="435"/>
        <end position="456"/>
    </location>
</feature>
<protein>
    <submittedName>
        <fullName evidence="8">Uncharacterized protein</fullName>
    </submittedName>
</protein>